<dbReference type="STRING" id="621456.BJP26_06860"/>
<sequence length="69" mass="7300">MNRIFDAPDIHPMECSCSACEPYAPGVRQHLPEQIKARLAIAAAIVGTAIAFLIDPVGAAEALRSTVIP</sequence>
<accession>A0A175Y6Z0</accession>
<dbReference type="KEGG" id="smy:BJP26_06860"/>
<dbReference type="Proteomes" id="UP000078460">
    <property type="component" value="Unassembled WGS sequence"/>
</dbReference>
<name>A0A175Y6Z0_9SPHN</name>
<protein>
    <submittedName>
        <fullName evidence="1">Uncharacterized protein</fullName>
    </submittedName>
</protein>
<reference evidence="1" key="1">
    <citation type="submission" date="2016-03" db="EMBL/GenBank/DDBJ databases">
        <title>Sphingomonas melonis TY, whole genome shotgun sequencing.</title>
        <authorList>
            <person name="Wang H."/>
            <person name="Zhu P."/>
        </authorList>
    </citation>
    <scope>NUCLEOTIDE SEQUENCE [LARGE SCALE GENOMIC DNA]</scope>
    <source>
        <strain evidence="1">TY</strain>
    </source>
</reference>
<keyword evidence="2" id="KW-1185">Reference proteome</keyword>
<dbReference type="EMBL" id="LQCK02000006">
    <property type="protein sequence ID" value="KZB96119.1"/>
    <property type="molecule type" value="Genomic_DNA"/>
</dbReference>
<dbReference type="AlphaFoldDB" id="A0A175Y6Z0"/>
<organism evidence="1 2">
    <name type="scientific">Sphingomonas melonis TY</name>
    <dbReference type="NCBI Taxonomy" id="621456"/>
    <lineage>
        <taxon>Bacteria</taxon>
        <taxon>Pseudomonadati</taxon>
        <taxon>Pseudomonadota</taxon>
        <taxon>Alphaproteobacteria</taxon>
        <taxon>Sphingomonadales</taxon>
        <taxon>Sphingomonadaceae</taxon>
        <taxon>Sphingomonas</taxon>
    </lineage>
</organism>
<comment type="caution">
    <text evidence="1">The sequence shown here is derived from an EMBL/GenBank/DDBJ whole genome shotgun (WGS) entry which is preliminary data.</text>
</comment>
<dbReference type="RefSeq" id="WP_017977850.1">
    <property type="nucleotide sequence ID" value="NZ_CP017578.1"/>
</dbReference>
<evidence type="ECO:0000313" key="2">
    <source>
        <dbReference type="Proteomes" id="UP000078460"/>
    </source>
</evidence>
<dbReference type="GeneID" id="93796353"/>
<evidence type="ECO:0000313" key="1">
    <source>
        <dbReference type="EMBL" id="KZB96119.1"/>
    </source>
</evidence>
<proteinExistence type="predicted"/>
<gene>
    <name evidence="1" type="ORF">AVM11_14895</name>
</gene>